<gene>
    <name evidence="2" type="ordered locus">Mmcs_0926</name>
</gene>
<protein>
    <submittedName>
        <fullName evidence="2">Uncharacterized protein</fullName>
    </submittedName>
</protein>
<feature type="region of interest" description="Disordered" evidence="1">
    <location>
        <begin position="49"/>
        <end position="194"/>
    </location>
</feature>
<evidence type="ECO:0000313" key="2">
    <source>
        <dbReference type="EMBL" id="ABG07041.1"/>
    </source>
</evidence>
<feature type="compositionally biased region" description="Basic and acidic residues" evidence="1">
    <location>
        <begin position="159"/>
        <end position="171"/>
    </location>
</feature>
<feature type="compositionally biased region" description="Basic and acidic residues" evidence="1">
    <location>
        <begin position="61"/>
        <end position="85"/>
    </location>
</feature>
<reference evidence="2" key="1">
    <citation type="submission" date="2006-06" db="EMBL/GenBank/DDBJ databases">
        <title>Complete sequence of chromosome of Mycobacterium sp. MCS.</title>
        <authorList>
            <consortium name="US DOE Joint Genome Institute"/>
            <person name="Copeland A."/>
            <person name="Lucas S."/>
            <person name="Lapidus A."/>
            <person name="Barry K."/>
            <person name="Detter J.C."/>
            <person name="Glavina del Rio T."/>
            <person name="Hammon N."/>
            <person name="Israni S."/>
            <person name="Dalin E."/>
            <person name="Tice H."/>
            <person name="Pitluck S."/>
            <person name="Martinez M."/>
            <person name="Schmutz J."/>
            <person name="Larimer F."/>
            <person name="Land M."/>
            <person name="Hauser L."/>
            <person name="Kyrpides N."/>
            <person name="Kim E."/>
            <person name="Miller C.D."/>
            <person name="Hughes J.E."/>
            <person name="Anderson A.J."/>
            <person name="Sims R.C."/>
            <person name="Richardson P."/>
        </authorList>
    </citation>
    <scope>NUCLEOTIDE SEQUENCE [LARGE SCALE GENOMIC DNA]</scope>
    <source>
        <strain evidence="2">MCS</strain>
    </source>
</reference>
<accession>A0A5Q5BFS4</accession>
<name>A0A5Q5BFS4_MYCSS</name>
<dbReference type="AlphaFoldDB" id="A0A5Q5BFS4"/>
<feature type="compositionally biased region" description="Basic and acidic residues" evidence="1">
    <location>
        <begin position="94"/>
        <end position="110"/>
    </location>
</feature>
<feature type="compositionally biased region" description="Low complexity" evidence="1">
    <location>
        <begin position="148"/>
        <end position="158"/>
    </location>
</feature>
<proteinExistence type="predicted"/>
<organism evidence="2">
    <name type="scientific">Mycobacterium sp. (strain MCS)</name>
    <dbReference type="NCBI Taxonomy" id="164756"/>
    <lineage>
        <taxon>Bacteria</taxon>
        <taxon>Bacillati</taxon>
        <taxon>Actinomycetota</taxon>
        <taxon>Actinomycetes</taxon>
        <taxon>Mycobacteriales</taxon>
        <taxon>Mycobacteriaceae</taxon>
        <taxon>Mycobacterium</taxon>
    </lineage>
</organism>
<dbReference type="EMBL" id="CP000384">
    <property type="protein sequence ID" value="ABG07041.1"/>
    <property type="molecule type" value="Genomic_DNA"/>
</dbReference>
<dbReference type="KEGG" id="mmc:Mmcs_0926"/>
<evidence type="ECO:0000256" key="1">
    <source>
        <dbReference type="SAM" id="MobiDB-lite"/>
    </source>
</evidence>
<feature type="compositionally biased region" description="Polar residues" evidence="1">
    <location>
        <begin position="119"/>
        <end position="132"/>
    </location>
</feature>
<sequence>MTPGKKTRTWRRWLEDANTLPSLRENDEYFIVTHQLALLGSIYDPDGTYANDPTGLPPHVVSERQEQRGAHRDHPPRLDPPTDRQYHHHQQQPVRRELMQRDQAGEQEHPQHRRPGPSRQHSITVSTESASAKATACGEKQSCTTQFSSSATMAAASAARREKATTRDMARTHSATSVWTGGASADAMGIRPPS</sequence>